<sequence length="118" mass="12895">MLALKTLFASARNGGKKAVEKLAQSTKDKAFDLTEEAILAAVDQALNVVEIAGQRVREREIPTQNVQLEVSVNIAGLAELKMKVSVPETADLEKKIIVDANYSEALKTAPEHHEEDLQ</sequence>
<reference evidence="1" key="1">
    <citation type="submission" date="2019-12" db="EMBL/GenBank/DDBJ databases">
        <title>High-Quality draft genome sequences of three cyanobacteria isolated from the limestone walls of the Old Cathedral of Coimbra.</title>
        <authorList>
            <person name="Tiago I."/>
            <person name="Soares F."/>
            <person name="Portugal A."/>
        </authorList>
    </citation>
    <scope>NUCLEOTIDE SEQUENCE</scope>
    <source>
        <strain evidence="1">A</strain>
    </source>
</reference>
<accession>A0A8J8CLV4</accession>
<protein>
    <submittedName>
        <fullName evidence="1">Uncharacterized protein</fullName>
    </submittedName>
</protein>
<comment type="caution">
    <text evidence="1">The sequence shown here is derived from an EMBL/GenBank/DDBJ whole genome shotgun (WGS) entry which is preliminary data.</text>
</comment>
<dbReference type="Proteomes" id="UP000646053">
    <property type="component" value="Unassembled WGS sequence"/>
</dbReference>
<dbReference type="AlphaFoldDB" id="A0A8J8CLV4"/>
<keyword evidence="2" id="KW-1185">Reference proteome</keyword>
<proteinExistence type="predicted"/>
<evidence type="ECO:0000313" key="2">
    <source>
        <dbReference type="Proteomes" id="UP000646053"/>
    </source>
</evidence>
<name>A0A8J8CLV4_9CYAN</name>
<evidence type="ECO:0000313" key="1">
    <source>
        <dbReference type="EMBL" id="NDJ18140.1"/>
    </source>
</evidence>
<gene>
    <name evidence="1" type="ORF">GS601_12710</name>
</gene>
<dbReference type="EMBL" id="WVIE01000013">
    <property type="protein sequence ID" value="NDJ18140.1"/>
    <property type="molecule type" value="Genomic_DNA"/>
</dbReference>
<organism evidence="1 2">
    <name type="scientific">Myxacorys almedinensis A</name>
    <dbReference type="NCBI Taxonomy" id="2690445"/>
    <lineage>
        <taxon>Bacteria</taxon>
        <taxon>Bacillati</taxon>
        <taxon>Cyanobacteriota</taxon>
        <taxon>Cyanophyceae</taxon>
        <taxon>Leptolyngbyales</taxon>
        <taxon>Leptolyngbyaceae</taxon>
        <taxon>Myxacorys</taxon>
        <taxon>Myxacorys almedinensis</taxon>
    </lineage>
</organism>